<evidence type="ECO:0000313" key="3">
    <source>
        <dbReference type="Proteomes" id="UP000242972"/>
    </source>
</evidence>
<evidence type="ECO:0000259" key="1">
    <source>
        <dbReference type="Pfam" id="PF01575"/>
    </source>
</evidence>
<feature type="domain" description="MaoC-like" evidence="1">
    <location>
        <begin position="17"/>
        <end position="122"/>
    </location>
</feature>
<dbReference type="AlphaFoldDB" id="A0A2T2XIQ4"/>
<dbReference type="Proteomes" id="UP000242972">
    <property type="component" value="Unassembled WGS sequence"/>
</dbReference>
<name>A0A2T2XIQ4_9FIRM</name>
<gene>
    <name evidence="2" type="ORF">C7B46_05625</name>
</gene>
<dbReference type="PANTHER" id="PTHR43664:SF1">
    <property type="entry name" value="BETA-METHYLMALYL-COA DEHYDRATASE"/>
    <property type="match status" value="1"/>
</dbReference>
<dbReference type="Gene3D" id="3.10.129.10">
    <property type="entry name" value="Hotdog Thioesterase"/>
    <property type="match status" value="1"/>
</dbReference>
<proteinExistence type="predicted"/>
<dbReference type="PANTHER" id="PTHR43664">
    <property type="entry name" value="MONOAMINE OXIDASE-RELATED"/>
    <property type="match status" value="1"/>
</dbReference>
<dbReference type="InterPro" id="IPR029069">
    <property type="entry name" value="HotDog_dom_sf"/>
</dbReference>
<organism evidence="2 3">
    <name type="scientific">Sulfobacillus benefaciens</name>
    <dbReference type="NCBI Taxonomy" id="453960"/>
    <lineage>
        <taxon>Bacteria</taxon>
        <taxon>Bacillati</taxon>
        <taxon>Bacillota</taxon>
        <taxon>Clostridia</taxon>
        <taxon>Eubacteriales</taxon>
        <taxon>Clostridiales Family XVII. Incertae Sedis</taxon>
        <taxon>Sulfobacillus</taxon>
    </lineage>
</organism>
<dbReference type="InterPro" id="IPR052342">
    <property type="entry name" value="MCH/BMMD"/>
</dbReference>
<protein>
    <submittedName>
        <fullName evidence="2">Dehydratase</fullName>
    </submittedName>
</protein>
<dbReference type="EMBL" id="PXYW01000009">
    <property type="protein sequence ID" value="PSR34395.1"/>
    <property type="molecule type" value="Genomic_DNA"/>
</dbReference>
<comment type="caution">
    <text evidence="2">The sequence shown here is derived from an EMBL/GenBank/DDBJ whole genome shotgun (WGS) entry which is preliminary data.</text>
</comment>
<dbReference type="InterPro" id="IPR002539">
    <property type="entry name" value="MaoC-like_dom"/>
</dbReference>
<accession>A0A2T2XIQ4</accession>
<sequence length="150" mass="16657">MFDRPFEDYTVGEVWMSRGRTITEADLVMFSAFSGDWYPLHTDKEWARKGPFGQRIAHGMLVLSVSTGLLTMKPGVVLAFYGIDRVRFVAPTYIGDTISVELEVKGLSVKERGGVVDTQLTVKKQTNEPVVVSTLRVLVANKDTMNALSV</sequence>
<evidence type="ECO:0000313" key="2">
    <source>
        <dbReference type="EMBL" id="PSR34395.1"/>
    </source>
</evidence>
<dbReference type="Pfam" id="PF01575">
    <property type="entry name" value="MaoC_dehydratas"/>
    <property type="match status" value="1"/>
</dbReference>
<dbReference type="SUPFAM" id="SSF54637">
    <property type="entry name" value="Thioesterase/thiol ester dehydrase-isomerase"/>
    <property type="match status" value="1"/>
</dbReference>
<reference evidence="2 3" key="1">
    <citation type="journal article" date="2014" name="BMC Genomics">
        <title>Comparison of environmental and isolate Sulfobacillus genomes reveals diverse carbon, sulfur, nitrogen, and hydrogen metabolisms.</title>
        <authorList>
            <person name="Justice N.B."/>
            <person name="Norman A."/>
            <person name="Brown C.T."/>
            <person name="Singh A."/>
            <person name="Thomas B.C."/>
            <person name="Banfield J.F."/>
        </authorList>
    </citation>
    <scope>NUCLEOTIDE SEQUENCE [LARGE SCALE GENOMIC DNA]</scope>
    <source>
        <strain evidence="2">AMDSBA4</strain>
    </source>
</reference>